<feature type="DNA-binding region" description="H-T-H motif" evidence="4">
    <location>
        <begin position="32"/>
        <end position="51"/>
    </location>
</feature>
<dbReference type="EMBL" id="DYVF01000020">
    <property type="protein sequence ID" value="HJG30273.1"/>
    <property type="molecule type" value="Genomic_DNA"/>
</dbReference>
<comment type="caution">
    <text evidence="6">The sequence shown here is derived from an EMBL/GenBank/DDBJ whole genome shotgun (WGS) entry which is preliminary data.</text>
</comment>
<dbReference type="InterPro" id="IPR001647">
    <property type="entry name" value="HTH_TetR"/>
</dbReference>
<dbReference type="PANTHER" id="PTHR30055:SF234">
    <property type="entry name" value="HTH-TYPE TRANSCRIPTIONAL REGULATOR BETI"/>
    <property type="match status" value="1"/>
</dbReference>
<proteinExistence type="predicted"/>
<sequence>MARIVKDPEERRRELLACAMRLFAEEGYDNVSVRAVARAAGVAPGLAYHYFDSKEKLFAAAIEGYAVQCAADINAALDEKGPSLDEKLDRAISIATDHAAFPHREYFHAEGQGALHDRLSLAMCEAVRPHVAAALELDAASRGMVTHDADALASIMVYGCVGLSSGPGMPDRAAVQAARRYLHALLAEFRSAGAGGDAGTD</sequence>
<dbReference type="InterPro" id="IPR023772">
    <property type="entry name" value="DNA-bd_HTH_TetR-type_CS"/>
</dbReference>
<reference evidence="6" key="2">
    <citation type="submission" date="2021-09" db="EMBL/GenBank/DDBJ databases">
        <authorList>
            <person name="Gilroy R."/>
        </authorList>
    </citation>
    <scope>NUCLEOTIDE SEQUENCE</scope>
    <source>
        <strain evidence="6">ChiGjej2B2-7701</strain>
    </source>
</reference>
<dbReference type="PROSITE" id="PS50977">
    <property type="entry name" value="HTH_TETR_2"/>
    <property type="match status" value="1"/>
</dbReference>
<gene>
    <name evidence="6" type="ORF">K8U80_02625</name>
</gene>
<accession>A0A921IPD2</accession>
<dbReference type="SUPFAM" id="SSF46689">
    <property type="entry name" value="Homeodomain-like"/>
    <property type="match status" value="1"/>
</dbReference>
<dbReference type="AlphaFoldDB" id="A0A921IPD2"/>
<evidence type="ECO:0000313" key="7">
    <source>
        <dbReference type="Proteomes" id="UP000746751"/>
    </source>
</evidence>
<dbReference type="InterPro" id="IPR009057">
    <property type="entry name" value="Homeodomain-like_sf"/>
</dbReference>
<dbReference type="GO" id="GO:0003700">
    <property type="term" value="F:DNA-binding transcription factor activity"/>
    <property type="evidence" value="ECO:0007669"/>
    <property type="project" value="TreeGrafter"/>
</dbReference>
<dbReference type="PRINTS" id="PR00455">
    <property type="entry name" value="HTHTETR"/>
</dbReference>
<evidence type="ECO:0000256" key="3">
    <source>
        <dbReference type="ARBA" id="ARBA00023163"/>
    </source>
</evidence>
<evidence type="ECO:0000256" key="4">
    <source>
        <dbReference type="PROSITE-ProRule" id="PRU00335"/>
    </source>
</evidence>
<evidence type="ECO:0000313" key="6">
    <source>
        <dbReference type="EMBL" id="HJG30273.1"/>
    </source>
</evidence>
<dbReference type="Gene3D" id="1.10.357.10">
    <property type="entry name" value="Tetracycline Repressor, domain 2"/>
    <property type="match status" value="1"/>
</dbReference>
<evidence type="ECO:0000256" key="1">
    <source>
        <dbReference type="ARBA" id="ARBA00023015"/>
    </source>
</evidence>
<feature type="domain" description="HTH tetR-type" evidence="5">
    <location>
        <begin position="9"/>
        <end position="69"/>
    </location>
</feature>
<evidence type="ECO:0000256" key="2">
    <source>
        <dbReference type="ARBA" id="ARBA00023125"/>
    </source>
</evidence>
<keyword evidence="2 4" id="KW-0238">DNA-binding</keyword>
<evidence type="ECO:0000259" key="5">
    <source>
        <dbReference type="PROSITE" id="PS50977"/>
    </source>
</evidence>
<dbReference type="Proteomes" id="UP000746751">
    <property type="component" value="Unassembled WGS sequence"/>
</dbReference>
<dbReference type="GO" id="GO:0000976">
    <property type="term" value="F:transcription cis-regulatory region binding"/>
    <property type="evidence" value="ECO:0007669"/>
    <property type="project" value="TreeGrafter"/>
</dbReference>
<dbReference type="PROSITE" id="PS01081">
    <property type="entry name" value="HTH_TETR_1"/>
    <property type="match status" value="1"/>
</dbReference>
<dbReference type="Pfam" id="PF00440">
    <property type="entry name" value="TetR_N"/>
    <property type="match status" value="1"/>
</dbReference>
<protein>
    <submittedName>
        <fullName evidence="6">TetR/AcrR family transcriptional regulator</fullName>
    </submittedName>
</protein>
<keyword evidence="3" id="KW-0804">Transcription</keyword>
<dbReference type="InterPro" id="IPR050109">
    <property type="entry name" value="HTH-type_TetR-like_transc_reg"/>
</dbReference>
<name>A0A921IPD2_9ACTN</name>
<dbReference type="PANTHER" id="PTHR30055">
    <property type="entry name" value="HTH-TYPE TRANSCRIPTIONAL REGULATOR RUTR"/>
    <property type="match status" value="1"/>
</dbReference>
<keyword evidence="1" id="KW-0805">Transcription regulation</keyword>
<organism evidence="6 7">
    <name type="scientific">Collinsella ihumii</name>
    <dbReference type="NCBI Taxonomy" id="1720204"/>
    <lineage>
        <taxon>Bacteria</taxon>
        <taxon>Bacillati</taxon>
        <taxon>Actinomycetota</taxon>
        <taxon>Coriobacteriia</taxon>
        <taxon>Coriobacteriales</taxon>
        <taxon>Coriobacteriaceae</taxon>
        <taxon>Collinsella</taxon>
    </lineage>
</organism>
<reference evidence="6" key="1">
    <citation type="journal article" date="2021" name="PeerJ">
        <title>Extensive microbial diversity within the chicken gut microbiome revealed by metagenomics and culture.</title>
        <authorList>
            <person name="Gilroy R."/>
            <person name="Ravi A."/>
            <person name="Getino M."/>
            <person name="Pursley I."/>
            <person name="Horton D.L."/>
            <person name="Alikhan N.F."/>
            <person name="Baker D."/>
            <person name="Gharbi K."/>
            <person name="Hall N."/>
            <person name="Watson M."/>
            <person name="Adriaenssens E.M."/>
            <person name="Foster-Nyarko E."/>
            <person name="Jarju S."/>
            <person name="Secka A."/>
            <person name="Antonio M."/>
            <person name="Oren A."/>
            <person name="Chaudhuri R.R."/>
            <person name="La Ragione R."/>
            <person name="Hildebrand F."/>
            <person name="Pallen M.J."/>
        </authorList>
    </citation>
    <scope>NUCLEOTIDE SEQUENCE</scope>
    <source>
        <strain evidence="6">ChiGjej2B2-7701</strain>
    </source>
</reference>